<dbReference type="GO" id="GO:0004364">
    <property type="term" value="F:glutathione transferase activity"/>
    <property type="evidence" value="ECO:0007669"/>
    <property type="project" value="InterPro"/>
</dbReference>
<feature type="domain" description="GST N-terminal" evidence="1">
    <location>
        <begin position="62"/>
        <end position="139"/>
    </location>
</feature>
<dbReference type="PANTHER" id="PTHR32419">
    <property type="entry name" value="GLUTATHIONYL-HYDROQUINONE REDUCTASE"/>
    <property type="match status" value="1"/>
</dbReference>
<proteinExistence type="predicted"/>
<name>M7RJJ1_SALDU</name>
<comment type="caution">
    <text evidence="2">The sequence shown here is derived from an EMBL/GenBank/DDBJ whole genome shotgun (WGS) entry which is preliminary data.</text>
</comment>
<dbReference type="FunFam" id="3.40.30.10:FF:000058">
    <property type="entry name" value="Glutathione S-transferase, omega"/>
    <property type="match status" value="1"/>
</dbReference>
<gene>
    <name evidence="2" type="ORF">A670_01101</name>
</gene>
<protein>
    <recommendedName>
        <fullName evidence="1">GST N-terminal domain-containing protein</fullName>
    </recommendedName>
</protein>
<evidence type="ECO:0000313" key="3">
    <source>
        <dbReference type="Proteomes" id="UP000013259"/>
    </source>
</evidence>
<dbReference type="InterPro" id="IPR036249">
    <property type="entry name" value="Thioredoxin-like_sf"/>
</dbReference>
<evidence type="ECO:0000259" key="1">
    <source>
        <dbReference type="Pfam" id="PF13409"/>
    </source>
</evidence>
<dbReference type="SUPFAM" id="SSF52833">
    <property type="entry name" value="Thioredoxin-like"/>
    <property type="match status" value="1"/>
</dbReference>
<dbReference type="PANTHER" id="PTHR32419:SF6">
    <property type="entry name" value="GLUTATHIONE S-TRANSFERASE OMEGA-LIKE 1-RELATED"/>
    <property type="match status" value="1"/>
</dbReference>
<dbReference type="Proteomes" id="UP000013259">
    <property type="component" value="Unassembled WGS sequence"/>
</dbReference>
<dbReference type="EMBL" id="APMR01000021">
    <property type="protein sequence ID" value="EMR53729.1"/>
    <property type="molecule type" value="Genomic_DNA"/>
</dbReference>
<dbReference type="InterPro" id="IPR004045">
    <property type="entry name" value="Glutathione_S-Trfase_N"/>
</dbReference>
<dbReference type="GO" id="GO:0005737">
    <property type="term" value="C:cytoplasm"/>
    <property type="evidence" value="ECO:0007669"/>
    <property type="project" value="TreeGrafter"/>
</dbReference>
<dbReference type="Pfam" id="PF13409">
    <property type="entry name" value="GST_N_2"/>
    <property type="match status" value="1"/>
</dbReference>
<reference evidence="2 3" key="1">
    <citation type="submission" date="2013-02" db="EMBL/GenBank/DDBJ databases">
        <authorList>
            <person name="McClelland M."/>
            <person name="Porwollik S."/>
            <person name="Desai P."/>
            <person name="Cheng P."/>
            <person name="Wollam A."/>
            <person name="Pepin K."/>
            <person name="Bhonagiri V."/>
            <person name="Fulton L."/>
            <person name="Fulton R."/>
            <person name="Delehaunty K."/>
            <person name="Fronick C."/>
            <person name="Godfrey J."/>
            <person name="Waligorski J."/>
            <person name="Appelbaum E."/>
            <person name="Tomlinson C."/>
            <person name="Warren W."/>
            <person name="Sodergren E."/>
            <person name="Weinstock G."/>
            <person name="Wilson R.K."/>
        </authorList>
    </citation>
    <scope>NUCLEOTIDE SEQUENCE [LARGE SCALE GENOMIC DNA]</scope>
    <source>
        <strain evidence="2 3">UC16</strain>
    </source>
</reference>
<dbReference type="Gene3D" id="3.40.30.10">
    <property type="entry name" value="Glutaredoxin"/>
    <property type="match status" value="1"/>
</dbReference>
<dbReference type="PATRIC" id="fig|1192688.3.peg.1059"/>
<evidence type="ECO:0000313" key="2">
    <source>
        <dbReference type="EMBL" id="EMR53729.1"/>
    </source>
</evidence>
<dbReference type="HOGENOM" id="CLU_037263_3_1_6"/>
<accession>M7RJJ1</accession>
<sequence length="181" mass="20128">MGQLIDGVWHDTWYDTKSSGGKFQRSASAFRNWLTADGAPGPSGEGGFAAEKDRYHLYVSLACPWAHRTLIFRKLKGLEPFIPVSVVNPLMLENGWTFDDTFPAATGDTLYQHEFLYQLYLHADPHYSGRVTVPVLWDKKIILSSATSPPKSFVCLTPPSMGWALKPGITIPPRCKAKLTS</sequence>
<dbReference type="InterPro" id="IPR016639">
    <property type="entry name" value="GST_Omega/GSH"/>
</dbReference>
<organism evidence="2 3">
    <name type="scientific">Salmonella enterica subsp. enterica serovar Dublin str. UC16</name>
    <dbReference type="NCBI Taxonomy" id="1192688"/>
    <lineage>
        <taxon>Bacteria</taxon>
        <taxon>Pseudomonadati</taxon>
        <taxon>Pseudomonadota</taxon>
        <taxon>Gammaproteobacteria</taxon>
        <taxon>Enterobacterales</taxon>
        <taxon>Enterobacteriaceae</taxon>
        <taxon>Salmonella</taxon>
    </lineage>
</organism>
<dbReference type="AlphaFoldDB" id="M7RJJ1"/>